<evidence type="ECO:0000256" key="18">
    <source>
        <dbReference type="ARBA" id="ARBA00047493"/>
    </source>
</evidence>
<gene>
    <name evidence="25" type="ORF">IR213_13030</name>
</gene>
<keyword evidence="12 22" id="KW-0067">ATP-binding</keyword>
<dbReference type="GO" id="GO:0008841">
    <property type="term" value="F:dihydrofolate synthase activity"/>
    <property type="evidence" value="ECO:0007669"/>
    <property type="project" value="UniProtKB-EC"/>
</dbReference>
<evidence type="ECO:0000256" key="12">
    <source>
        <dbReference type="ARBA" id="ARBA00022840"/>
    </source>
</evidence>
<comment type="caution">
    <text evidence="25">The sequence shown here is derived from an EMBL/GenBank/DDBJ whole genome shotgun (WGS) entry which is preliminary data.</text>
</comment>
<evidence type="ECO:0000256" key="7">
    <source>
        <dbReference type="ARBA" id="ARBA00013025"/>
    </source>
</evidence>
<keyword evidence="11 22" id="KW-0547">Nucleotide-binding</keyword>
<evidence type="ECO:0000256" key="1">
    <source>
        <dbReference type="ARBA" id="ARBA00001946"/>
    </source>
</evidence>
<proteinExistence type="inferred from homology"/>
<dbReference type="PIRSF" id="PIRSF001563">
    <property type="entry name" value="Folylpolyglu_synth"/>
    <property type="match status" value="1"/>
</dbReference>
<name>A0A930UCF3_9FLAO</name>
<feature type="domain" description="Mur ligase central" evidence="24">
    <location>
        <begin position="51"/>
        <end position="223"/>
    </location>
</feature>
<dbReference type="InterPro" id="IPR001645">
    <property type="entry name" value="Folylpolyglutamate_synth"/>
</dbReference>
<dbReference type="Pfam" id="PF02875">
    <property type="entry name" value="Mur_ligase_C"/>
    <property type="match status" value="1"/>
</dbReference>
<dbReference type="GO" id="GO:0004326">
    <property type="term" value="F:tetrahydrofolylpolyglutamate synthase activity"/>
    <property type="evidence" value="ECO:0007669"/>
    <property type="project" value="UniProtKB-EC"/>
</dbReference>
<evidence type="ECO:0000256" key="3">
    <source>
        <dbReference type="ARBA" id="ARBA00004799"/>
    </source>
</evidence>
<evidence type="ECO:0000256" key="14">
    <source>
        <dbReference type="ARBA" id="ARBA00022909"/>
    </source>
</evidence>
<dbReference type="Gene3D" id="3.90.190.20">
    <property type="entry name" value="Mur ligase, C-terminal domain"/>
    <property type="match status" value="1"/>
</dbReference>
<evidence type="ECO:0000256" key="20">
    <source>
        <dbReference type="ARBA" id="ARBA00049035"/>
    </source>
</evidence>
<dbReference type="PROSITE" id="PS01012">
    <property type="entry name" value="FOLYLPOLYGLU_SYNT_2"/>
    <property type="match status" value="1"/>
</dbReference>
<comment type="catalytic activity">
    <reaction evidence="19">
        <text>10-formyltetrahydrofolyl-(gamma-L-Glu)(n) + L-glutamate + ATP = 10-formyltetrahydrofolyl-(gamma-L-Glu)(n+1) + ADP + phosphate + H(+)</text>
        <dbReference type="Rhea" id="RHEA:51904"/>
        <dbReference type="Rhea" id="RHEA-COMP:13088"/>
        <dbReference type="Rhea" id="RHEA-COMP:14300"/>
        <dbReference type="ChEBI" id="CHEBI:15378"/>
        <dbReference type="ChEBI" id="CHEBI:29985"/>
        <dbReference type="ChEBI" id="CHEBI:30616"/>
        <dbReference type="ChEBI" id="CHEBI:43474"/>
        <dbReference type="ChEBI" id="CHEBI:134413"/>
        <dbReference type="ChEBI" id="CHEBI:456216"/>
        <dbReference type="EC" id="6.3.2.17"/>
    </reaction>
</comment>
<accession>A0A930UCF3</accession>
<dbReference type="AlphaFoldDB" id="A0A930UCF3"/>
<comment type="pathway">
    <text evidence="4">Cofactor biosynthesis; tetrahydrofolylpolyglutamate biosynthesis.</text>
</comment>
<evidence type="ECO:0000259" key="23">
    <source>
        <dbReference type="Pfam" id="PF02875"/>
    </source>
</evidence>
<evidence type="ECO:0000313" key="25">
    <source>
        <dbReference type="EMBL" id="MBF2709505.1"/>
    </source>
</evidence>
<keyword evidence="13" id="KW-0460">Magnesium</keyword>
<dbReference type="NCBIfam" id="TIGR01499">
    <property type="entry name" value="folC"/>
    <property type="match status" value="1"/>
</dbReference>
<evidence type="ECO:0000256" key="22">
    <source>
        <dbReference type="PIRNR" id="PIRNR001563"/>
    </source>
</evidence>
<comment type="catalytic activity">
    <reaction evidence="21">
        <text>7,8-dihydropteroate + L-glutamate + ATP = 7,8-dihydrofolate + ADP + phosphate + H(+)</text>
        <dbReference type="Rhea" id="RHEA:23584"/>
        <dbReference type="ChEBI" id="CHEBI:15378"/>
        <dbReference type="ChEBI" id="CHEBI:17839"/>
        <dbReference type="ChEBI" id="CHEBI:29985"/>
        <dbReference type="ChEBI" id="CHEBI:30616"/>
        <dbReference type="ChEBI" id="CHEBI:43474"/>
        <dbReference type="ChEBI" id="CHEBI:57451"/>
        <dbReference type="ChEBI" id="CHEBI:456216"/>
        <dbReference type="EC" id="6.3.2.12"/>
    </reaction>
</comment>
<comment type="function">
    <text evidence="2">Functions in two distinct reactions of the de novo folate biosynthetic pathway. Catalyzes the addition of a glutamate residue to dihydropteroate (7,8-dihydropteroate or H2Pte) to form dihydrofolate (7,8-dihydrofolate monoglutamate or H2Pte-Glu). Also catalyzes successive additions of L-glutamate to tetrahydrofolate or 10-formyltetrahydrofolate or 5,10-methylenetetrahydrofolate, leading to folylpolyglutamate derivatives.</text>
</comment>
<evidence type="ECO:0000256" key="19">
    <source>
        <dbReference type="ARBA" id="ARBA00047808"/>
    </source>
</evidence>
<dbReference type="Pfam" id="PF08245">
    <property type="entry name" value="Mur_ligase_M"/>
    <property type="match status" value="1"/>
</dbReference>
<dbReference type="InterPro" id="IPR004101">
    <property type="entry name" value="Mur_ligase_C"/>
</dbReference>
<evidence type="ECO:0000256" key="15">
    <source>
        <dbReference type="ARBA" id="ARBA00030048"/>
    </source>
</evidence>
<evidence type="ECO:0000256" key="13">
    <source>
        <dbReference type="ARBA" id="ARBA00022842"/>
    </source>
</evidence>
<dbReference type="Proteomes" id="UP000646211">
    <property type="component" value="Unassembled WGS sequence"/>
</dbReference>
<comment type="similarity">
    <text evidence="5 22">Belongs to the folylpolyglutamate synthase family.</text>
</comment>
<dbReference type="GO" id="GO:0046656">
    <property type="term" value="P:folic acid biosynthetic process"/>
    <property type="evidence" value="ECO:0007669"/>
    <property type="project" value="UniProtKB-KW"/>
</dbReference>
<protein>
    <recommendedName>
        <fullName evidence="8">Dihydrofolate synthase/folylpolyglutamate synthase</fullName>
        <ecNumber evidence="6">6.3.2.12</ecNumber>
        <ecNumber evidence="7">6.3.2.17</ecNumber>
    </recommendedName>
    <alternativeName>
        <fullName evidence="17">Folylpoly-gamma-glutamate synthetase-dihydrofolate synthetase</fullName>
    </alternativeName>
    <alternativeName>
        <fullName evidence="15">Folylpolyglutamate synthetase</fullName>
    </alternativeName>
    <alternativeName>
        <fullName evidence="16">Tetrahydrofolylpolyglutamate synthase</fullName>
    </alternativeName>
</protein>
<evidence type="ECO:0000256" key="17">
    <source>
        <dbReference type="ARBA" id="ARBA00032510"/>
    </source>
</evidence>
<dbReference type="GO" id="GO:0046872">
    <property type="term" value="F:metal ion binding"/>
    <property type="evidence" value="ECO:0007669"/>
    <property type="project" value="UniProtKB-KW"/>
</dbReference>
<evidence type="ECO:0000256" key="6">
    <source>
        <dbReference type="ARBA" id="ARBA00013023"/>
    </source>
</evidence>
<dbReference type="GO" id="GO:0005524">
    <property type="term" value="F:ATP binding"/>
    <property type="evidence" value="ECO:0007669"/>
    <property type="project" value="UniProtKB-KW"/>
</dbReference>
<evidence type="ECO:0000256" key="10">
    <source>
        <dbReference type="ARBA" id="ARBA00022723"/>
    </source>
</evidence>
<dbReference type="PANTHER" id="PTHR11136">
    <property type="entry name" value="FOLYLPOLYGLUTAMATE SYNTHASE-RELATED"/>
    <property type="match status" value="1"/>
</dbReference>
<dbReference type="InterPro" id="IPR036565">
    <property type="entry name" value="Mur-like_cat_sf"/>
</dbReference>
<dbReference type="Gene3D" id="3.40.1190.10">
    <property type="entry name" value="Mur-like, catalytic domain"/>
    <property type="match status" value="1"/>
</dbReference>
<dbReference type="FunFam" id="3.40.1190.10:FF:000011">
    <property type="entry name" value="Folylpolyglutamate synthase/dihydrofolate synthase"/>
    <property type="match status" value="1"/>
</dbReference>
<evidence type="ECO:0000256" key="2">
    <source>
        <dbReference type="ARBA" id="ARBA00002714"/>
    </source>
</evidence>
<dbReference type="InterPro" id="IPR036615">
    <property type="entry name" value="Mur_ligase_C_dom_sf"/>
</dbReference>
<evidence type="ECO:0000256" key="21">
    <source>
        <dbReference type="ARBA" id="ARBA00049161"/>
    </source>
</evidence>
<dbReference type="PANTHER" id="PTHR11136:SF0">
    <property type="entry name" value="DIHYDROFOLATE SYNTHETASE-RELATED"/>
    <property type="match status" value="1"/>
</dbReference>
<comment type="catalytic activity">
    <reaction evidence="20">
        <text>(6R)-5,10-methylenetetrahydrofolyl-(gamma-L-Glu)(n) + L-glutamate + ATP = (6R)-5,10-methylenetetrahydrofolyl-(gamma-L-Glu)(n+1) + ADP + phosphate + H(+)</text>
        <dbReference type="Rhea" id="RHEA:51912"/>
        <dbReference type="Rhea" id="RHEA-COMP:13257"/>
        <dbReference type="Rhea" id="RHEA-COMP:13258"/>
        <dbReference type="ChEBI" id="CHEBI:15378"/>
        <dbReference type="ChEBI" id="CHEBI:29985"/>
        <dbReference type="ChEBI" id="CHEBI:30616"/>
        <dbReference type="ChEBI" id="CHEBI:43474"/>
        <dbReference type="ChEBI" id="CHEBI:136572"/>
        <dbReference type="ChEBI" id="CHEBI:456216"/>
        <dbReference type="EC" id="6.3.2.17"/>
    </reaction>
</comment>
<keyword evidence="9 22" id="KW-0436">Ligase</keyword>
<dbReference type="InterPro" id="IPR013221">
    <property type="entry name" value="Mur_ligase_cen"/>
</dbReference>
<evidence type="ECO:0000256" key="8">
    <source>
        <dbReference type="ARBA" id="ARBA00019357"/>
    </source>
</evidence>
<dbReference type="EC" id="6.3.2.17" evidence="7"/>
<evidence type="ECO:0000259" key="24">
    <source>
        <dbReference type="Pfam" id="PF08245"/>
    </source>
</evidence>
<keyword evidence="26" id="KW-1185">Reference proteome</keyword>
<dbReference type="PROSITE" id="PS01011">
    <property type="entry name" value="FOLYLPOLYGLU_SYNT_1"/>
    <property type="match status" value="1"/>
</dbReference>
<dbReference type="InterPro" id="IPR018109">
    <property type="entry name" value="Folylpolyglutamate_synth_CS"/>
</dbReference>
<dbReference type="SUPFAM" id="SSF53244">
    <property type="entry name" value="MurD-like peptide ligases, peptide-binding domain"/>
    <property type="match status" value="1"/>
</dbReference>
<dbReference type="RefSeq" id="WP_194312744.1">
    <property type="nucleotide sequence ID" value="NZ_JADHEC010000033.1"/>
</dbReference>
<evidence type="ECO:0000313" key="26">
    <source>
        <dbReference type="Proteomes" id="UP000646211"/>
    </source>
</evidence>
<keyword evidence="10" id="KW-0479">Metal-binding</keyword>
<evidence type="ECO:0000256" key="5">
    <source>
        <dbReference type="ARBA" id="ARBA00008276"/>
    </source>
</evidence>
<dbReference type="GO" id="GO:0005737">
    <property type="term" value="C:cytoplasm"/>
    <property type="evidence" value="ECO:0007669"/>
    <property type="project" value="TreeGrafter"/>
</dbReference>
<evidence type="ECO:0000256" key="9">
    <source>
        <dbReference type="ARBA" id="ARBA00022598"/>
    </source>
</evidence>
<organism evidence="25 26">
    <name type="scientific">Flavobacterium soyangense</name>
    <dbReference type="NCBI Taxonomy" id="2023265"/>
    <lineage>
        <taxon>Bacteria</taxon>
        <taxon>Pseudomonadati</taxon>
        <taxon>Bacteroidota</taxon>
        <taxon>Flavobacteriia</taxon>
        <taxon>Flavobacteriales</taxon>
        <taxon>Flavobacteriaceae</taxon>
        <taxon>Flavobacterium</taxon>
    </lineage>
</organism>
<dbReference type="SUPFAM" id="SSF53623">
    <property type="entry name" value="MurD-like peptide ligases, catalytic domain"/>
    <property type="match status" value="1"/>
</dbReference>
<comment type="cofactor">
    <cofactor evidence="1">
        <name>Mg(2+)</name>
        <dbReference type="ChEBI" id="CHEBI:18420"/>
    </cofactor>
</comment>
<evidence type="ECO:0000256" key="4">
    <source>
        <dbReference type="ARBA" id="ARBA00005150"/>
    </source>
</evidence>
<dbReference type="EMBL" id="JADHEC010000033">
    <property type="protein sequence ID" value="MBF2709505.1"/>
    <property type="molecule type" value="Genomic_DNA"/>
</dbReference>
<dbReference type="EC" id="6.3.2.12" evidence="6"/>
<sequence>MNYQETINWMFNQLPMYQLQGASAYKKDLTNVHLLVNHLGNPQQNLKCIHVAGTNGKGSTSHMLSSILQEAGYKVGLYTSPHLKDYRERIKINGTEISEDFVCEFINKNKSFFEANDMSFFEMTVGLAFEYFTKEKVDIAIIEVGMGGRLDATNIITPLVSVITNIAFDHTQFLGNTLEAIAFEKAGIIKPGIPVVIGEYTSETKPVFLTKAKENHSEIYFASDIISANYPSDLIGDYQVHNKKTVIQTISILNSQKEFTIYETDIESGLLNVVKNTGLEGRWQQLGKFPKIICDTAHNKNGLEIVLKQIQKEKFDTLHIILGVVNDKDLNEILPLFPTNAIYYFCKPNIPRGLETSILKEKAQEHYLSGNIYNSLTEAYIQAKNNATRKDFIYIGGSTFVVAELPLNRGI</sequence>
<comment type="pathway">
    <text evidence="3">Cofactor biosynthesis; tetrahydrofolate biosynthesis; 7,8-dihydrofolate from 2-amino-4-hydroxy-6-hydroxymethyl-7,8-dihydropteridine diphosphate and 4-aminobenzoate: step 2/2.</text>
</comment>
<comment type="catalytic activity">
    <reaction evidence="18">
        <text>(6S)-5,6,7,8-tetrahydrofolyl-(gamma-L-Glu)(n) + L-glutamate + ATP = (6S)-5,6,7,8-tetrahydrofolyl-(gamma-L-Glu)(n+1) + ADP + phosphate + H(+)</text>
        <dbReference type="Rhea" id="RHEA:10580"/>
        <dbReference type="Rhea" id="RHEA-COMP:14738"/>
        <dbReference type="Rhea" id="RHEA-COMP:14740"/>
        <dbReference type="ChEBI" id="CHEBI:15378"/>
        <dbReference type="ChEBI" id="CHEBI:29985"/>
        <dbReference type="ChEBI" id="CHEBI:30616"/>
        <dbReference type="ChEBI" id="CHEBI:43474"/>
        <dbReference type="ChEBI" id="CHEBI:141005"/>
        <dbReference type="ChEBI" id="CHEBI:456216"/>
        <dbReference type="EC" id="6.3.2.17"/>
    </reaction>
</comment>
<feature type="domain" description="Mur ligase C-terminal" evidence="23">
    <location>
        <begin position="281"/>
        <end position="398"/>
    </location>
</feature>
<evidence type="ECO:0000256" key="11">
    <source>
        <dbReference type="ARBA" id="ARBA00022741"/>
    </source>
</evidence>
<reference evidence="25" key="1">
    <citation type="submission" date="2020-11" db="EMBL/GenBank/DDBJ databases">
        <title>Genome of Flavobacterium soyangense.</title>
        <authorList>
            <person name="Liu Q."/>
            <person name="Xin Y.-H."/>
        </authorList>
    </citation>
    <scope>NUCLEOTIDE SEQUENCE</scope>
    <source>
        <strain evidence="25">CGMCC 1.13493</strain>
    </source>
</reference>
<keyword evidence="14" id="KW-0289">Folate biosynthesis</keyword>
<evidence type="ECO:0000256" key="16">
    <source>
        <dbReference type="ARBA" id="ARBA00030592"/>
    </source>
</evidence>